<evidence type="ECO:0000256" key="1">
    <source>
        <dbReference type="ARBA" id="ARBA00008791"/>
    </source>
</evidence>
<dbReference type="Pfam" id="PF00582">
    <property type="entry name" value="Usp"/>
    <property type="match status" value="1"/>
</dbReference>
<dbReference type="Proteomes" id="UP000182062">
    <property type="component" value="Unassembled WGS sequence"/>
</dbReference>
<gene>
    <name evidence="3" type="ORF">BHE18_05215</name>
</gene>
<feature type="domain" description="UspA" evidence="2">
    <location>
        <begin position="1"/>
        <end position="138"/>
    </location>
</feature>
<evidence type="ECO:0000259" key="2">
    <source>
        <dbReference type="Pfam" id="PF00582"/>
    </source>
</evidence>
<name>A0A1J6W1N9_9BACI</name>
<dbReference type="PANTHER" id="PTHR46268:SF6">
    <property type="entry name" value="UNIVERSAL STRESS PROTEIN UP12"/>
    <property type="match status" value="1"/>
</dbReference>
<dbReference type="PANTHER" id="PTHR46268">
    <property type="entry name" value="STRESS RESPONSE PROTEIN NHAX"/>
    <property type="match status" value="1"/>
</dbReference>
<comment type="caution">
    <text evidence="3">The sequence shown here is derived from an EMBL/GenBank/DDBJ whole genome shotgun (WGS) entry which is preliminary data.</text>
</comment>
<evidence type="ECO:0000313" key="4">
    <source>
        <dbReference type="Proteomes" id="UP000182062"/>
    </source>
</evidence>
<organism evidence="3 4">
    <name type="scientific">Rossellomorea aquimaris</name>
    <dbReference type="NCBI Taxonomy" id="189382"/>
    <lineage>
        <taxon>Bacteria</taxon>
        <taxon>Bacillati</taxon>
        <taxon>Bacillota</taxon>
        <taxon>Bacilli</taxon>
        <taxon>Bacillales</taxon>
        <taxon>Bacillaceae</taxon>
        <taxon>Rossellomorea</taxon>
    </lineage>
</organism>
<dbReference type="InterPro" id="IPR006016">
    <property type="entry name" value="UspA"/>
</dbReference>
<dbReference type="InterPro" id="IPR014729">
    <property type="entry name" value="Rossmann-like_a/b/a_fold"/>
</dbReference>
<dbReference type="SUPFAM" id="SSF52402">
    <property type="entry name" value="Adenine nucleotide alpha hydrolases-like"/>
    <property type="match status" value="1"/>
</dbReference>
<evidence type="ECO:0000313" key="3">
    <source>
        <dbReference type="EMBL" id="OIU72038.1"/>
    </source>
</evidence>
<keyword evidence="4" id="KW-1185">Reference proteome</keyword>
<sequence>MFKKLLLATDGSEHSIRAAEKAISLASLQNGTELTIVYVIDPKQSKDDVLKHWGTDASDKRKYKLQLIEQKAKHAEVKFETIILQGEPGPAIVEFANGQHFDALVIGSRGLNTFQEMVLGSVSHKVAKRAKCPVMIVK</sequence>
<proteinExistence type="inferred from homology"/>
<dbReference type="AlphaFoldDB" id="A0A1J6W1N9"/>
<dbReference type="CDD" id="cd00293">
    <property type="entry name" value="USP-like"/>
    <property type="match status" value="1"/>
</dbReference>
<comment type="similarity">
    <text evidence="1">Belongs to the universal stress protein A family.</text>
</comment>
<dbReference type="Gene3D" id="3.40.50.620">
    <property type="entry name" value="HUPs"/>
    <property type="match status" value="1"/>
</dbReference>
<dbReference type="OrthoDB" id="9777884at2"/>
<protein>
    <submittedName>
        <fullName evidence="3">Universal stress protein</fullName>
    </submittedName>
</protein>
<dbReference type="PRINTS" id="PR01438">
    <property type="entry name" value="UNVRSLSTRESS"/>
</dbReference>
<accession>A0A1J6W1N9</accession>
<dbReference type="EMBL" id="MINN01000074">
    <property type="protein sequence ID" value="OIU72038.1"/>
    <property type="molecule type" value="Genomic_DNA"/>
</dbReference>
<reference evidence="3 4" key="1">
    <citation type="submission" date="2016-09" db="EMBL/GenBank/DDBJ databases">
        <title>Bacillus aquimaris SAMM genome sequence reveals colonization and biosurfactant production capacities.</title>
        <authorList>
            <person name="Waghmode S.R."/>
            <person name="Suryavanshi M.V."/>
        </authorList>
    </citation>
    <scope>NUCLEOTIDE SEQUENCE [LARGE SCALE GENOMIC DNA]</scope>
    <source>
        <strain evidence="3 4">SAMM</strain>
    </source>
</reference>
<dbReference type="RefSeq" id="WP_071617703.1">
    <property type="nucleotide sequence ID" value="NZ_MINN01000074.1"/>
</dbReference>
<dbReference type="InterPro" id="IPR006015">
    <property type="entry name" value="Universal_stress_UspA"/>
</dbReference>